<evidence type="ECO:0000313" key="9">
    <source>
        <dbReference type="EMBL" id="MET3792755.1"/>
    </source>
</evidence>
<evidence type="ECO:0000256" key="2">
    <source>
        <dbReference type="ARBA" id="ARBA00005417"/>
    </source>
</evidence>
<dbReference type="InterPro" id="IPR003439">
    <property type="entry name" value="ABC_transporter-like_ATP-bd"/>
</dbReference>
<keyword evidence="10" id="KW-1185">Reference proteome</keyword>
<dbReference type="PROSITE" id="PS50893">
    <property type="entry name" value="ABC_TRANSPORTER_2"/>
    <property type="match status" value="1"/>
</dbReference>
<comment type="caution">
    <text evidence="9">The sequence shown here is derived from an EMBL/GenBank/DDBJ whole genome shotgun (WGS) entry which is preliminary data.</text>
</comment>
<dbReference type="NCBIfam" id="TIGR01727">
    <property type="entry name" value="oligo_HPY"/>
    <property type="match status" value="1"/>
</dbReference>
<dbReference type="SMART" id="SM00382">
    <property type="entry name" value="AAA"/>
    <property type="match status" value="1"/>
</dbReference>
<reference evidence="9 10" key="1">
    <citation type="submission" date="2024-06" db="EMBL/GenBank/DDBJ databases">
        <title>Genomic Encyclopedia of Type Strains, Phase IV (KMG-IV): sequencing the most valuable type-strain genomes for metagenomic binning, comparative biology and taxonomic classification.</title>
        <authorList>
            <person name="Goeker M."/>
        </authorList>
    </citation>
    <scope>NUCLEOTIDE SEQUENCE [LARGE SCALE GENOMIC DNA]</scope>
    <source>
        <strain evidence="9 10">DSM 27865</strain>
    </source>
</reference>
<dbReference type="SUPFAM" id="SSF52540">
    <property type="entry name" value="P-loop containing nucleoside triphosphate hydrolases"/>
    <property type="match status" value="1"/>
</dbReference>
<evidence type="ECO:0000313" key="10">
    <source>
        <dbReference type="Proteomes" id="UP001549076"/>
    </source>
</evidence>
<keyword evidence="7" id="KW-0472">Membrane</keyword>
<dbReference type="InterPro" id="IPR003593">
    <property type="entry name" value="AAA+_ATPase"/>
</dbReference>
<dbReference type="InterPro" id="IPR013563">
    <property type="entry name" value="Oligopep_ABC_C"/>
</dbReference>
<dbReference type="InterPro" id="IPR027417">
    <property type="entry name" value="P-loop_NTPase"/>
</dbReference>
<organism evidence="9 10">
    <name type="scientific">Aquamicrobium terrae</name>
    <dbReference type="NCBI Taxonomy" id="1324945"/>
    <lineage>
        <taxon>Bacteria</taxon>
        <taxon>Pseudomonadati</taxon>
        <taxon>Pseudomonadota</taxon>
        <taxon>Alphaproteobacteria</taxon>
        <taxon>Hyphomicrobiales</taxon>
        <taxon>Phyllobacteriaceae</taxon>
        <taxon>Aquamicrobium</taxon>
    </lineage>
</organism>
<keyword evidence="6 9" id="KW-0067">ATP-binding</keyword>
<evidence type="ECO:0000259" key="8">
    <source>
        <dbReference type="PROSITE" id="PS50893"/>
    </source>
</evidence>
<protein>
    <submittedName>
        <fullName evidence="9">Peptide/nickel transport system ATP-binding protein</fullName>
    </submittedName>
</protein>
<keyword evidence="5" id="KW-0547">Nucleotide-binding</keyword>
<dbReference type="EMBL" id="JBEPML010000010">
    <property type="protein sequence ID" value="MET3792755.1"/>
    <property type="molecule type" value="Genomic_DNA"/>
</dbReference>
<dbReference type="Pfam" id="PF08352">
    <property type="entry name" value="oligo_HPY"/>
    <property type="match status" value="1"/>
</dbReference>
<sequence>MKPTLQVTDLRTHIYLRSHVLKPVDGVSFNIAPGRILGLVGESGSGKSTVGYSVMRMIDPPGRVAGGSVEFNGTNILDLDDAEMRRLRGNRIAMVFQDPMMTLNPVLTIGTQMMETIAAHETIGKMQARDRCVHALELVGIPAPAERLKAYPHQMSGGMRQRVSIAIALLHEPGLIIADEPTTALDVTVQAQILSEVQKLAQDRGTAFLWITHDLSVVSGLADDVAVMYAGKIVEQGRTIDVLRNPQHPYTRGLIGSIPSGTAQGEMLTPIPGSAPNLTRLPQGCAFEPRCPHRLPQCASAVPPQSAGTGRALACFNPLVDAR</sequence>
<accession>A0ABV2N113</accession>
<comment type="similarity">
    <text evidence="2">Belongs to the ABC transporter superfamily.</text>
</comment>
<feature type="domain" description="ABC transporter" evidence="8">
    <location>
        <begin position="5"/>
        <end position="255"/>
    </location>
</feature>
<gene>
    <name evidence="9" type="ORF">ABID37_002978</name>
</gene>
<dbReference type="Pfam" id="PF00005">
    <property type="entry name" value="ABC_tran"/>
    <property type="match status" value="1"/>
</dbReference>
<dbReference type="CDD" id="cd03257">
    <property type="entry name" value="ABC_NikE_OppD_transporters"/>
    <property type="match status" value="1"/>
</dbReference>
<dbReference type="PANTHER" id="PTHR43297:SF2">
    <property type="entry name" value="DIPEPTIDE TRANSPORT ATP-BINDING PROTEIN DPPD"/>
    <property type="match status" value="1"/>
</dbReference>
<comment type="subcellular location">
    <subcellularLocation>
        <location evidence="1">Cell inner membrane</location>
        <topology evidence="1">Peripheral membrane protein</topology>
    </subcellularLocation>
</comment>
<evidence type="ECO:0000256" key="1">
    <source>
        <dbReference type="ARBA" id="ARBA00004417"/>
    </source>
</evidence>
<dbReference type="InterPro" id="IPR017871">
    <property type="entry name" value="ABC_transporter-like_CS"/>
</dbReference>
<proteinExistence type="inferred from homology"/>
<dbReference type="RefSeq" id="WP_354196053.1">
    <property type="nucleotide sequence ID" value="NZ_JBEPML010000010.1"/>
</dbReference>
<evidence type="ECO:0000256" key="3">
    <source>
        <dbReference type="ARBA" id="ARBA00022448"/>
    </source>
</evidence>
<evidence type="ECO:0000256" key="4">
    <source>
        <dbReference type="ARBA" id="ARBA00022475"/>
    </source>
</evidence>
<dbReference type="PROSITE" id="PS00211">
    <property type="entry name" value="ABC_TRANSPORTER_1"/>
    <property type="match status" value="1"/>
</dbReference>
<evidence type="ECO:0000256" key="6">
    <source>
        <dbReference type="ARBA" id="ARBA00022840"/>
    </source>
</evidence>
<dbReference type="GO" id="GO:0005524">
    <property type="term" value="F:ATP binding"/>
    <property type="evidence" value="ECO:0007669"/>
    <property type="project" value="UniProtKB-KW"/>
</dbReference>
<keyword evidence="4" id="KW-1003">Cell membrane</keyword>
<evidence type="ECO:0000256" key="5">
    <source>
        <dbReference type="ARBA" id="ARBA00022741"/>
    </source>
</evidence>
<dbReference type="Gene3D" id="3.40.50.300">
    <property type="entry name" value="P-loop containing nucleotide triphosphate hydrolases"/>
    <property type="match status" value="1"/>
</dbReference>
<dbReference type="Proteomes" id="UP001549076">
    <property type="component" value="Unassembled WGS sequence"/>
</dbReference>
<keyword evidence="3" id="KW-0813">Transport</keyword>
<evidence type="ECO:0000256" key="7">
    <source>
        <dbReference type="ARBA" id="ARBA00023136"/>
    </source>
</evidence>
<name>A0ABV2N113_9HYPH</name>
<dbReference type="PANTHER" id="PTHR43297">
    <property type="entry name" value="OLIGOPEPTIDE TRANSPORT ATP-BINDING PROTEIN APPD"/>
    <property type="match status" value="1"/>
</dbReference>
<dbReference type="InterPro" id="IPR050388">
    <property type="entry name" value="ABC_Ni/Peptide_Import"/>
</dbReference>